<dbReference type="InterPro" id="IPR009922">
    <property type="entry name" value="DUF1457"/>
</dbReference>
<evidence type="ECO:0000313" key="1">
    <source>
        <dbReference type="EMBL" id="MDQ7251236.1"/>
    </source>
</evidence>
<keyword evidence="2" id="KW-1185">Reference proteome</keyword>
<dbReference type="EMBL" id="JAUYVI010000010">
    <property type="protein sequence ID" value="MDQ7251236.1"/>
    <property type="molecule type" value="Genomic_DNA"/>
</dbReference>
<dbReference type="Pfam" id="PF07310">
    <property type="entry name" value="PAS_5"/>
    <property type="match status" value="1"/>
</dbReference>
<protein>
    <submittedName>
        <fullName evidence="1">PAS domain-containing protein</fullName>
    </submittedName>
</protein>
<dbReference type="RefSeq" id="WP_379961411.1">
    <property type="nucleotide sequence ID" value="NZ_JAUYVI010000010.1"/>
</dbReference>
<dbReference type="Proteomes" id="UP001230156">
    <property type="component" value="Unassembled WGS sequence"/>
</dbReference>
<accession>A0ABU0YU53</accession>
<comment type="caution">
    <text evidence="1">The sequence shown here is derived from an EMBL/GenBank/DDBJ whole genome shotgun (WGS) entry which is preliminary data.</text>
</comment>
<organism evidence="1 2">
    <name type="scientific">Dongia sedimenti</name>
    <dbReference type="NCBI Taxonomy" id="3064282"/>
    <lineage>
        <taxon>Bacteria</taxon>
        <taxon>Pseudomonadati</taxon>
        <taxon>Pseudomonadota</taxon>
        <taxon>Alphaproteobacteria</taxon>
        <taxon>Rhodospirillales</taxon>
        <taxon>Dongiaceae</taxon>
        <taxon>Dongia</taxon>
    </lineage>
</organism>
<gene>
    <name evidence="1" type="ORF">Q8A70_26355</name>
</gene>
<evidence type="ECO:0000313" key="2">
    <source>
        <dbReference type="Proteomes" id="UP001230156"/>
    </source>
</evidence>
<proteinExistence type="predicted"/>
<name>A0ABU0YU53_9PROT</name>
<reference evidence="2" key="1">
    <citation type="submission" date="2023-08" db="EMBL/GenBank/DDBJ databases">
        <title>Rhodospirillaceae gen. nov., a novel taxon isolated from the Yangtze River Yuezi River estuary sludge.</title>
        <authorList>
            <person name="Ruan L."/>
        </authorList>
    </citation>
    <scope>NUCLEOTIDE SEQUENCE [LARGE SCALE GENOMIC DNA]</scope>
    <source>
        <strain evidence="2">R-7</strain>
    </source>
</reference>
<sequence length="168" mass="19156">MNDILRQIPQGTPERVRQLAEYWLSLGGGKAPERSRLDPSAIVGLLPYVLLIEFEDEPFRVRYRLTGTKVDEMTGMNITGRHLDEFATGEYRAVVEGIQRCYAKCRETGQAVIEAYHWPNDRDLSRLVWMGLFPLKLNGEIRQCVSIEDYGPLGLHPDPIDWGVALKL</sequence>